<keyword evidence="1" id="KW-0175">Coiled coil</keyword>
<accession>A0A8T1UNE4</accession>
<organism evidence="3 4">
    <name type="scientific">Phytophthora cactorum</name>
    <dbReference type="NCBI Taxonomy" id="29920"/>
    <lineage>
        <taxon>Eukaryota</taxon>
        <taxon>Sar</taxon>
        <taxon>Stramenopiles</taxon>
        <taxon>Oomycota</taxon>
        <taxon>Peronosporomycetes</taxon>
        <taxon>Peronosporales</taxon>
        <taxon>Peronosporaceae</taxon>
        <taxon>Phytophthora</taxon>
    </lineage>
</organism>
<feature type="coiled-coil region" evidence="1">
    <location>
        <begin position="58"/>
        <end position="85"/>
    </location>
</feature>
<evidence type="ECO:0000256" key="1">
    <source>
        <dbReference type="SAM" id="Coils"/>
    </source>
</evidence>
<gene>
    <name evidence="3" type="ORF">JG687_00005009</name>
</gene>
<evidence type="ECO:0008006" key="5">
    <source>
        <dbReference type="Google" id="ProtNLM"/>
    </source>
</evidence>
<dbReference type="OrthoDB" id="122626at2759"/>
<sequence length="431" mass="48724">MASMELQPPTLSQLPLDDDEYDGQEWGGQDDDELQEMMESLLWSPEAARPPHGRRRAHNDRYDELEFLRNKVRQMEEELRAMRLQHLDNVMPVPVSLAPTATLAFSSQMFGIPISSPPVSDAPPIWDLAARQQLWRERAAHENARLRTVLDTQASLAQSMEYQLGKRIREQLAGHALPFDSFSGTIAQDRGPDFALETETIESLRRGLDTAFEELDAVFDTNGLDRLETPSTDVRVREGASGMYLDIFAAKLLPFDFDTTATAAWNHYRGVERRRGNLNQNLTLDDEFDTVMEEVAMKFTGKSTNADFRVKQALRRHVEPDRQVVVWVSKAEAVEQQVSAYSNFAFIDKGYVVVKRPTFPDHSQTASTLLQICCLISPQMMRGCVLDVKTAGAFTEFVLSVMVASITATQELVESMLLEEAQQLHVLQQQE</sequence>
<dbReference type="EMBL" id="JAENGZ010000182">
    <property type="protein sequence ID" value="KAG6966183.1"/>
    <property type="molecule type" value="Genomic_DNA"/>
</dbReference>
<dbReference type="VEuPathDB" id="FungiDB:PC110_g5670"/>
<name>A0A8T1UNE4_9STRA</name>
<feature type="region of interest" description="Disordered" evidence="2">
    <location>
        <begin position="1"/>
        <end position="34"/>
    </location>
</feature>
<dbReference type="PANTHER" id="PTHR35796">
    <property type="entry name" value="HYPOTHETICAL CYTOSOLIC PROTEIN"/>
    <property type="match status" value="1"/>
</dbReference>
<evidence type="ECO:0000313" key="4">
    <source>
        <dbReference type="Proteomes" id="UP000688947"/>
    </source>
</evidence>
<comment type="caution">
    <text evidence="3">The sequence shown here is derived from an EMBL/GenBank/DDBJ whole genome shotgun (WGS) entry which is preliminary data.</text>
</comment>
<dbReference type="PANTHER" id="PTHR35796:SF3">
    <property type="entry name" value="BHLH DOMAIN-CONTAINING PROTEIN"/>
    <property type="match status" value="1"/>
</dbReference>
<proteinExistence type="predicted"/>
<dbReference type="Proteomes" id="UP000688947">
    <property type="component" value="Unassembled WGS sequence"/>
</dbReference>
<reference evidence="3" key="1">
    <citation type="submission" date="2021-01" db="EMBL/GenBank/DDBJ databases">
        <title>Phytophthora aleatoria, a newly-described species from Pinus radiata is distinct from Phytophthora cactorum isolates based on comparative genomics.</title>
        <authorList>
            <person name="Mcdougal R."/>
            <person name="Panda P."/>
            <person name="Williams N."/>
            <person name="Studholme D.J."/>
        </authorList>
    </citation>
    <scope>NUCLEOTIDE SEQUENCE</scope>
    <source>
        <strain evidence="3">NZFS 3830</strain>
    </source>
</reference>
<protein>
    <recommendedName>
        <fullName evidence="5">M96 mating-specific protein family</fullName>
    </recommendedName>
</protein>
<dbReference type="AlphaFoldDB" id="A0A8T1UNE4"/>
<evidence type="ECO:0000256" key="2">
    <source>
        <dbReference type="SAM" id="MobiDB-lite"/>
    </source>
</evidence>
<evidence type="ECO:0000313" key="3">
    <source>
        <dbReference type="EMBL" id="KAG6966183.1"/>
    </source>
</evidence>
<feature type="compositionally biased region" description="Acidic residues" evidence="2">
    <location>
        <begin position="16"/>
        <end position="34"/>
    </location>
</feature>